<evidence type="ECO:0000256" key="5">
    <source>
        <dbReference type="ARBA" id="ARBA00023180"/>
    </source>
</evidence>
<dbReference type="Proteomes" id="UP000594454">
    <property type="component" value="Chromosome 2"/>
</dbReference>
<reference evidence="9 10" key="1">
    <citation type="submission" date="2020-11" db="EMBL/GenBank/DDBJ databases">
        <authorList>
            <person name="Wallbank WR R."/>
            <person name="Pardo Diaz C."/>
            <person name="Kozak K."/>
            <person name="Martin S."/>
            <person name="Jiggins C."/>
            <person name="Moest M."/>
            <person name="Warren A I."/>
            <person name="Generalovic N T."/>
            <person name="Byers J.R.P. K."/>
            <person name="Montejo-Kovacevich G."/>
            <person name="Yen C E."/>
        </authorList>
    </citation>
    <scope>NUCLEOTIDE SEQUENCE [LARGE SCALE GENOMIC DNA]</scope>
</reference>
<dbReference type="InterPro" id="IPR036508">
    <property type="entry name" value="Chitin-bd_dom_sf"/>
</dbReference>
<evidence type="ECO:0000313" key="9">
    <source>
        <dbReference type="EMBL" id="CAD7080551.1"/>
    </source>
</evidence>
<dbReference type="Gene3D" id="2.170.140.10">
    <property type="entry name" value="Chitin binding domain"/>
    <property type="match status" value="3"/>
</dbReference>
<dbReference type="SMART" id="SM00494">
    <property type="entry name" value="ChtBD2"/>
    <property type="match status" value="3"/>
</dbReference>
<feature type="domain" description="Chitin-binding type-2" evidence="8">
    <location>
        <begin position="27"/>
        <end position="84"/>
    </location>
</feature>
<evidence type="ECO:0000259" key="8">
    <source>
        <dbReference type="PROSITE" id="PS50940"/>
    </source>
</evidence>
<dbReference type="GO" id="GO:0005576">
    <property type="term" value="C:extracellular region"/>
    <property type="evidence" value="ECO:0007669"/>
    <property type="project" value="InterPro"/>
</dbReference>
<gene>
    <name evidence="9" type="ORF">HERILL_LOCUS3699</name>
</gene>
<dbReference type="FunCoup" id="A0A7R8YPP6">
    <property type="interactions" value="47"/>
</dbReference>
<keyword evidence="2 7" id="KW-0732">Signal</keyword>
<dbReference type="OMA" id="QVIFMAS"/>
<dbReference type="AlphaFoldDB" id="A0A7R8YPP6"/>
<evidence type="ECO:0000256" key="2">
    <source>
        <dbReference type="ARBA" id="ARBA00022729"/>
    </source>
</evidence>
<evidence type="ECO:0000256" key="1">
    <source>
        <dbReference type="ARBA" id="ARBA00022669"/>
    </source>
</evidence>
<protein>
    <recommendedName>
        <fullName evidence="8">Chitin-binding type-2 domain-containing protein</fullName>
    </recommendedName>
</protein>
<accession>A0A7R8YPP6</accession>
<feature type="region of interest" description="Disordered" evidence="6">
    <location>
        <begin position="91"/>
        <end position="131"/>
    </location>
</feature>
<dbReference type="InterPro" id="IPR002557">
    <property type="entry name" value="Chitin-bd_dom"/>
</dbReference>
<dbReference type="EMBL" id="LR899010">
    <property type="protein sequence ID" value="CAD7080551.1"/>
    <property type="molecule type" value="Genomic_DNA"/>
</dbReference>
<evidence type="ECO:0000256" key="3">
    <source>
        <dbReference type="ARBA" id="ARBA00022737"/>
    </source>
</evidence>
<feature type="compositionally biased region" description="Acidic residues" evidence="6">
    <location>
        <begin position="91"/>
        <end position="123"/>
    </location>
</feature>
<dbReference type="SUPFAM" id="SSF57625">
    <property type="entry name" value="Invertebrate chitin-binding proteins"/>
    <property type="match status" value="3"/>
</dbReference>
<keyword evidence="1" id="KW-0147">Chitin-binding</keyword>
<dbReference type="PROSITE" id="PS50940">
    <property type="entry name" value="CHIT_BIND_II"/>
    <property type="match status" value="3"/>
</dbReference>
<dbReference type="OrthoDB" id="6020543at2759"/>
<feature type="domain" description="Chitin-binding type-2" evidence="8">
    <location>
        <begin position="125"/>
        <end position="185"/>
    </location>
</feature>
<evidence type="ECO:0000256" key="6">
    <source>
        <dbReference type="SAM" id="MobiDB-lite"/>
    </source>
</evidence>
<dbReference type="InterPro" id="IPR051940">
    <property type="entry name" value="Chitin_bind-dev_reg"/>
</dbReference>
<evidence type="ECO:0000313" key="10">
    <source>
        <dbReference type="Proteomes" id="UP000594454"/>
    </source>
</evidence>
<name>A0A7R8YPP6_HERIL</name>
<dbReference type="PANTHER" id="PTHR23301">
    <property type="entry name" value="CHITIN BINDING PERITROPHIN-A"/>
    <property type="match status" value="1"/>
</dbReference>
<sequence length="249" mass="29005">MERNTRIFWIISIHVILTVFLSHEQQFDPCESAEDGEMVRGPINCSHYIVCDEDEPYHEFCPDGLLFNPDIQDCDDPDYVDCGNEYYDSGEYEDYDDYSEEEEEEEDEEESPENEVDDRDNDDPGSPCPPNDNPTKVVFAASKTSCSEFFLCYHGVAISMHCTDSLHFNSITKKCDFPRNANCRVDGDIIPNAPPKCDRNVFMEVYPHPTKCDYYYFCRKGYLSIQQCPFYYYFDAAMRTCRYSNGYQC</sequence>
<proteinExistence type="predicted"/>
<dbReference type="GO" id="GO:0008061">
    <property type="term" value="F:chitin binding"/>
    <property type="evidence" value="ECO:0007669"/>
    <property type="project" value="UniProtKB-KW"/>
</dbReference>
<keyword evidence="3" id="KW-0677">Repeat</keyword>
<feature type="signal peptide" evidence="7">
    <location>
        <begin position="1"/>
        <end position="22"/>
    </location>
</feature>
<dbReference type="InParanoid" id="A0A7R8YPP6"/>
<feature type="chain" id="PRO_5030521574" description="Chitin-binding type-2 domain-containing protein" evidence="7">
    <location>
        <begin position="23"/>
        <end position="249"/>
    </location>
</feature>
<keyword evidence="5" id="KW-0325">Glycoprotein</keyword>
<organism evidence="9 10">
    <name type="scientific">Hermetia illucens</name>
    <name type="common">Black soldier fly</name>
    <dbReference type="NCBI Taxonomy" id="343691"/>
    <lineage>
        <taxon>Eukaryota</taxon>
        <taxon>Metazoa</taxon>
        <taxon>Ecdysozoa</taxon>
        <taxon>Arthropoda</taxon>
        <taxon>Hexapoda</taxon>
        <taxon>Insecta</taxon>
        <taxon>Pterygota</taxon>
        <taxon>Neoptera</taxon>
        <taxon>Endopterygota</taxon>
        <taxon>Diptera</taxon>
        <taxon>Brachycera</taxon>
        <taxon>Stratiomyomorpha</taxon>
        <taxon>Stratiomyidae</taxon>
        <taxon>Hermetiinae</taxon>
        <taxon>Hermetia</taxon>
    </lineage>
</organism>
<feature type="domain" description="Chitin-binding type-2" evidence="8">
    <location>
        <begin position="194"/>
        <end position="249"/>
    </location>
</feature>
<evidence type="ECO:0000256" key="7">
    <source>
        <dbReference type="SAM" id="SignalP"/>
    </source>
</evidence>
<keyword evidence="10" id="KW-1185">Reference proteome</keyword>
<evidence type="ECO:0000256" key="4">
    <source>
        <dbReference type="ARBA" id="ARBA00023157"/>
    </source>
</evidence>
<dbReference type="Pfam" id="PF01607">
    <property type="entry name" value="CBM_14"/>
    <property type="match status" value="3"/>
</dbReference>
<dbReference type="PANTHER" id="PTHR23301:SF0">
    <property type="entry name" value="CHITIN-BINDING TYPE-2 DOMAIN-CONTAINING PROTEIN-RELATED"/>
    <property type="match status" value="1"/>
</dbReference>
<keyword evidence="4" id="KW-1015">Disulfide bond</keyword>